<keyword evidence="2" id="KW-1185">Reference proteome</keyword>
<organism evidence="1 2">
    <name type="scientific">Peronosclerospora sorghi</name>
    <dbReference type="NCBI Taxonomy" id="230839"/>
    <lineage>
        <taxon>Eukaryota</taxon>
        <taxon>Sar</taxon>
        <taxon>Stramenopiles</taxon>
        <taxon>Oomycota</taxon>
        <taxon>Peronosporomycetes</taxon>
        <taxon>Peronosporales</taxon>
        <taxon>Peronosporaceae</taxon>
        <taxon>Peronosclerospora</taxon>
    </lineage>
</organism>
<evidence type="ECO:0000313" key="1">
    <source>
        <dbReference type="EMBL" id="KAI9921288.1"/>
    </source>
</evidence>
<accession>A0ACC0WTU0</accession>
<reference evidence="1 2" key="1">
    <citation type="journal article" date="2022" name="bioRxiv">
        <title>The genome of the oomycete Peronosclerospora sorghi, a cosmopolitan pathogen of maize and sorghum, is inflated with dispersed pseudogenes.</title>
        <authorList>
            <person name="Fletcher K."/>
            <person name="Martin F."/>
            <person name="Isakeit T."/>
            <person name="Cavanaugh K."/>
            <person name="Magill C."/>
            <person name="Michelmore R."/>
        </authorList>
    </citation>
    <scope>NUCLEOTIDE SEQUENCE [LARGE SCALE GENOMIC DNA]</scope>
    <source>
        <strain evidence="1">P6</strain>
    </source>
</reference>
<evidence type="ECO:0000313" key="2">
    <source>
        <dbReference type="Proteomes" id="UP001163321"/>
    </source>
</evidence>
<comment type="caution">
    <text evidence="1">The sequence shown here is derived from an EMBL/GenBank/DDBJ whole genome shotgun (WGS) entry which is preliminary data.</text>
</comment>
<gene>
    <name evidence="1" type="ORF">PsorP6_001124</name>
</gene>
<dbReference type="Proteomes" id="UP001163321">
    <property type="component" value="Chromosome 1"/>
</dbReference>
<dbReference type="EMBL" id="CM047580">
    <property type="protein sequence ID" value="KAI9921288.1"/>
    <property type="molecule type" value="Genomic_DNA"/>
</dbReference>
<sequence>MAGLEEDLSVSLLEHQQPKKGVSFWKMRVLLIPYFWPKTWGLRCRVFVSFSFMFLSRGSRIIAPLFLKEATNTISESHFQKIPVLSIYMHCGKDFIDRDDCKRNHVHYRDDNRYTIRLRFKKQTNEHDNHASEKAVDSLVNFETVKYFCTEDYELAQYMASIFLYQSRSCLRDAS</sequence>
<proteinExistence type="predicted"/>
<name>A0ACC0WTU0_9STRA</name>
<protein>
    <submittedName>
        <fullName evidence="1">Uncharacterized protein</fullName>
    </submittedName>
</protein>